<dbReference type="InterPro" id="IPR013783">
    <property type="entry name" value="Ig-like_fold"/>
</dbReference>
<name>A0A2M9R2P0_9FLAO</name>
<dbReference type="SMART" id="SM00089">
    <property type="entry name" value="PKD"/>
    <property type="match status" value="1"/>
</dbReference>
<protein>
    <recommendedName>
        <fullName evidence="2">PKD domain-containing protein</fullName>
    </recommendedName>
</protein>
<dbReference type="Gene3D" id="2.60.40.10">
    <property type="entry name" value="Immunoglobulins"/>
    <property type="match status" value="1"/>
</dbReference>
<proteinExistence type="predicted"/>
<dbReference type="EMBL" id="NIPO01000001">
    <property type="protein sequence ID" value="PJR03124.1"/>
    <property type="molecule type" value="Genomic_DNA"/>
</dbReference>
<dbReference type="InterPro" id="IPR022409">
    <property type="entry name" value="PKD/Chitinase_dom"/>
</dbReference>
<gene>
    <name evidence="3" type="ORF">CDL10_00390</name>
</gene>
<dbReference type="InterPro" id="IPR035986">
    <property type="entry name" value="PKD_dom_sf"/>
</dbReference>
<dbReference type="InterPro" id="IPR026444">
    <property type="entry name" value="Secre_tail"/>
</dbReference>
<sequence length="1639" mass="176712">MAKITSLPVIRALGIMLIVLWSLGIKAQTAHNPVLTWDQEVGCIDYDDKGERDFYDLIEQIKAGVCLRVCEHSTVNYSFSADGLVSVDWQVTGGNLQSSSNTGATVEWGSNGNGSLTLTITYDDDTVDVLTICIEKIISPKAYFEIDGPEPQQSEFCTFVPISFNNLSDNNGGSAIVNYLWDFGDGTTSSLFEPTHAYDNPGGYTVVLTVTNSCNCSSVYKWDVNIMDAREFEISCPSVVCEGAHETYTVNDGCDGGEWKVIGGDIVADYGTSIEVVWNQVDPADGFGYVSYLSHCSCPVWTTVKVPVILRRGLIQGPTIICQGEQGRFTLPQWPATEFEWMINGDPYHPMLVHTDQRNEIVVDGAAPGDYMLSVQYRNTLIDDGNCTGSAEIMFSVTEKPVILTDDELTNCQGTDLNFHIQSGITVDWEIQLNGNVVHTHTGSTMSYSFPDAGTHVITAGSTGCWSDPVTVEIVETPVITGTISGENNVCLDTPYTYTLSEEEPGFIYVWSVDNGDIIGDNTGAQADIQFTSSPATVSVVKQVASNGIICESEAVEFDVTEMVINPVIINDSGLAEFCPSSTAEFTVDLGGVIADHITWSIRSSTNDTNFGSIINGINSTTATVGFNEISTSANGILQVDVVKCGQTFTDTYDIKLIENPVLTIGTIDDICPLDTNLIPVPITVTPMPTTGPIEIEVLIDGVYQETITYSGGATLDITNNFGNNSNSNISRTVTLQLELCSYSTSVSQDVIVYPETELYISPDYSYIVCPTSYGSIDLTATVSTGITASTEFYWYEISDPNNPIQGPPGVNSEHFSITGPNPGGTYYLVVIDQNGCEVRSDNIYVIEDCGDDPGPGGCTISPDPNPIILSAEWTDCNTIYTDLDPGYLPTSITWTGSTHLTLVSGQGTENATFTTTVPGAHVVTAYLNYSGCTIVKSYTVEKNYEAKMSTEITCNGDGTYNVTLHNHSLTYNAGSVGPLEFTYSGPGVPTGSSGDSVLLTGVLPGTYTYTMYVNGAPSSGTPECEVSVTVTLDPEPNPNFSLTQLEYCSEEVITLSIPGGYVAGNTYEWSFNDTSFFASGTDTDIQLPAGLNQPITLIVTTPYGCTYTSDPVLVDIYEADFEVGTIDPDDGDFCDNSSVIPLTYLPADPLNPPADVIWMKGNVQVGTGLSYQPTESGSYWVILVDTDGCKSYIMAEHAVNYMLRQPPFASISGSTNMCQGESTTLIGITTDDAVEHRWVGPSLPSGYGTWVSGDTNKVLDLSGLSSGTYTYTFETRAGTDPNCTNSFTATVEVHPQVTTPVISYNVVLCDPYTIQLTASGPSTGTYNWSNGMTGQTIEVTHGGAYSVTYTETTGCSATGYLQTPHNPERALWVVPSGCYTVCDAYLIGPLGMYDNYKWEVNTMVTQTGSNTFIPSQPVNTGGSYQLFIAQDGCVYGSNIPDITIDIERCPQQPCNFKPLFRLMEIIPGGFMYYVELTNPTGSPIAVHLSSFNGYGTFVPSVLVLNPGFNSFVVEFYVNGTYMPGAPDMFVISGPDCQDVVDVRLPETHGLTLVEPASLVLSPNPSHDTTVVTYSTGTEYDNAQSIKVYDVMGLQRYNEKVSGTGGNITLDVSRFVPGTYIITLEADGKRIATEKLIKK</sequence>
<evidence type="ECO:0000259" key="2">
    <source>
        <dbReference type="PROSITE" id="PS50093"/>
    </source>
</evidence>
<evidence type="ECO:0000313" key="4">
    <source>
        <dbReference type="Proteomes" id="UP000231960"/>
    </source>
</evidence>
<dbReference type="NCBIfam" id="TIGR04183">
    <property type="entry name" value="Por_Secre_tail"/>
    <property type="match status" value="1"/>
</dbReference>
<dbReference type="Pfam" id="PF18962">
    <property type="entry name" value="Por_Secre_tail"/>
    <property type="match status" value="1"/>
</dbReference>
<dbReference type="PROSITE" id="PS50093">
    <property type="entry name" value="PKD"/>
    <property type="match status" value="1"/>
</dbReference>
<evidence type="ECO:0000256" key="1">
    <source>
        <dbReference type="ARBA" id="ARBA00022729"/>
    </source>
</evidence>
<feature type="domain" description="PKD" evidence="2">
    <location>
        <begin position="167"/>
        <end position="213"/>
    </location>
</feature>
<keyword evidence="4" id="KW-1185">Reference proteome</keyword>
<dbReference type="OrthoDB" id="8913664at2"/>
<evidence type="ECO:0000313" key="3">
    <source>
        <dbReference type="EMBL" id="PJR03124.1"/>
    </source>
</evidence>
<accession>A0A2M9R2P0</accession>
<reference evidence="3 4" key="1">
    <citation type="submission" date="2017-06" db="EMBL/GenBank/DDBJ databases">
        <title>Description of Avrilella dinanensis gen. nov. sp. nov.</title>
        <authorList>
            <person name="Leyer C."/>
            <person name="Sassi M."/>
            <person name="Minet J."/>
            <person name="Kayal S."/>
            <person name="Cattoir V."/>
        </authorList>
    </citation>
    <scope>NUCLEOTIDE SEQUENCE [LARGE SCALE GENOMIC DNA]</scope>
    <source>
        <strain evidence="3 4">UR159</strain>
    </source>
</reference>
<dbReference type="Pfam" id="PF18911">
    <property type="entry name" value="PKD_4"/>
    <property type="match status" value="1"/>
</dbReference>
<dbReference type="InterPro" id="IPR000601">
    <property type="entry name" value="PKD_dom"/>
</dbReference>
<dbReference type="SUPFAM" id="SSF49299">
    <property type="entry name" value="PKD domain"/>
    <property type="match status" value="1"/>
</dbReference>
<dbReference type="RefSeq" id="WP_100676693.1">
    <property type="nucleotide sequence ID" value="NZ_NIPO01000001.1"/>
</dbReference>
<dbReference type="Proteomes" id="UP000231960">
    <property type="component" value="Unassembled WGS sequence"/>
</dbReference>
<keyword evidence="1" id="KW-0732">Signal</keyword>
<comment type="caution">
    <text evidence="3">The sequence shown here is derived from an EMBL/GenBank/DDBJ whole genome shotgun (WGS) entry which is preliminary data.</text>
</comment>
<organism evidence="3 4">
    <name type="scientific">Avrilella dinanensis</name>
    <dbReference type="NCBI Taxonomy" id="2008672"/>
    <lineage>
        <taxon>Bacteria</taxon>
        <taxon>Pseudomonadati</taxon>
        <taxon>Bacteroidota</taxon>
        <taxon>Flavobacteriia</taxon>
        <taxon>Flavobacteriales</taxon>
        <taxon>Flavobacteriaceae</taxon>
        <taxon>Avrilella</taxon>
    </lineage>
</organism>
<dbReference type="CDD" id="cd00146">
    <property type="entry name" value="PKD"/>
    <property type="match status" value="1"/>
</dbReference>